<keyword evidence="3" id="KW-1185">Reference proteome</keyword>
<dbReference type="InterPro" id="IPR010179">
    <property type="entry name" value="CRISPR-assoc_prot_Cse3"/>
</dbReference>
<dbReference type="Proteomes" id="UP000251995">
    <property type="component" value="Chromosome"/>
</dbReference>
<feature type="region of interest" description="Disordered" evidence="1">
    <location>
        <begin position="115"/>
        <end position="138"/>
    </location>
</feature>
<sequence>MTFRYSYLMSPPLRDLLLQDRDRGHVHVMSAFARIEGDAPRASMGILWHIDRHRSILTVQSDAPPAHPGLLGDLQRVHEVAIPSAGDELEIKVLLACQKTPPSQVPRALRAQLKARTDGEQPGTPHAPGQGRAYRSRSVTVPEEERAAWLSHVFDRHGLWVEEKTLEVSSLRHANLGKHGRGIPAVEVTTRAIVERAPEFTHALQHGVGKGRTYGLGLLRTRAL</sequence>
<dbReference type="RefSeq" id="WP_114044347.1">
    <property type="nucleotide sequence ID" value="NZ_CP025198.1"/>
</dbReference>
<evidence type="ECO:0000313" key="2">
    <source>
        <dbReference type="EMBL" id="AXE38321.1"/>
    </source>
</evidence>
<accession>A0A344USS3</accession>
<dbReference type="SUPFAM" id="SSF117987">
    <property type="entry name" value="CRISPR-associated protein"/>
    <property type="match status" value="1"/>
</dbReference>
<reference evidence="2 3" key="1">
    <citation type="submission" date="2017-12" db="EMBL/GenBank/DDBJ databases">
        <title>The whole genome sequence of the Acidipropionibacterium virtanenii sp. nov. type strain JS278.</title>
        <authorList>
            <person name="Laine P."/>
            <person name="Deptula P."/>
            <person name="Varmanen P."/>
            <person name="Auvinen P."/>
        </authorList>
    </citation>
    <scope>NUCLEOTIDE SEQUENCE [LARGE SCALE GENOMIC DNA]</scope>
    <source>
        <strain evidence="2 3">JS278</strain>
    </source>
</reference>
<evidence type="ECO:0000256" key="1">
    <source>
        <dbReference type="SAM" id="MobiDB-lite"/>
    </source>
</evidence>
<dbReference type="AlphaFoldDB" id="A0A344USS3"/>
<dbReference type="Pfam" id="PF08798">
    <property type="entry name" value="CRISPR_assoc"/>
    <property type="match status" value="1"/>
</dbReference>
<organism evidence="2 3">
    <name type="scientific">Acidipropionibacterium virtanenii</name>
    <dbReference type="NCBI Taxonomy" id="2057246"/>
    <lineage>
        <taxon>Bacteria</taxon>
        <taxon>Bacillati</taxon>
        <taxon>Actinomycetota</taxon>
        <taxon>Actinomycetes</taxon>
        <taxon>Propionibacteriales</taxon>
        <taxon>Propionibacteriaceae</taxon>
        <taxon>Acidipropionibacterium</taxon>
    </lineage>
</organism>
<dbReference type="Gene3D" id="3.30.70.1210">
    <property type="entry name" value="Crispr-associated protein, domain 2"/>
    <property type="match status" value="1"/>
</dbReference>
<protein>
    <submittedName>
        <fullName evidence="2">Uncharacterized protein</fullName>
    </submittedName>
</protein>
<gene>
    <name evidence="2" type="ORF">JS278_01141</name>
</gene>
<dbReference type="OrthoDB" id="9795689at2"/>
<name>A0A344USS3_9ACTN</name>
<dbReference type="SMART" id="SM01101">
    <property type="entry name" value="CRISPR_assoc"/>
    <property type="match status" value="1"/>
</dbReference>
<proteinExistence type="predicted"/>
<dbReference type="EMBL" id="CP025198">
    <property type="protein sequence ID" value="AXE38321.1"/>
    <property type="molecule type" value="Genomic_DNA"/>
</dbReference>
<dbReference type="KEGG" id="acij:JS278_01141"/>
<evidence type="ECO:0000313" key="3">
    <source>
        <dbReference type="Proteomes" id="UP000251995"/>
    </source>
</evidence>